<keyword evidence="6 9" id="KW-1133">Transmembrane helix</keyword>
<comment type="subcellular location">
    <subcellularLocation>
        <location evidence="1 9">Vacuole membrane</location>
        <topology evidence="1 9">Multi-pass membrane protein</topology>
    </subcellularLocation>
</comment>
<keyword evidence="4 9" id="KW-0926">Vacuole</keyword>
<comment type="function">
    <text evidence="9">Vacuolar Fe(2+) uptake transporter.</text>
</comment>
<keyword evidence="9" id="KW-0406">Ion transport</keyword>
<evidence type="ECO:0000313" key="10">
    <source>
        <dbReference type="EMBL" id="KAG6497400.1"/>
    </source>
</evidence>
<evidence type="ECO:0000313" key="11">
    <source>
        <dbReference type="Proteomes" id="UP000734854"/>
    </source>
</evidence>
<dbReference type="GO" id="GO:0140315">
    <property type="term" value="F:iron ion sequestering activity"/>
    <property type="evidence" value="ECO:0007669"/>
    <property type="project" value="UniProtKB-UniRule"/>
</dbReference>
<evidence type="ECO:0000256" key="7">
    <source>
        <dbReference type="ARBA" id="ARBA00023136"/>
    </source>
</evidence>
<evidence type="ECO:0000256" key="3">
    <source>
        <dbReference type="ARBA" id="ARBA00022496"/>
    </source>
</evidence>
<keyword evidence="9" id="KW-0813">Transport</keyword>
<comment type="similarity">
    <text evidence="2 9">Belongs to the CCC1 family.</text>
</comment>
<comment type="caution">
    <text evidence="9">Lacks conserved residue(s) required for the propagation of feature annotation.</text>
</comment>
<name>A0A8J5FYT9_ZINOF</name>
<comment type="caution">
    <text evidence="10">The sequence shown here is derived from an EMBL/GenBank/DDBJ whole genome shotgun (WGS) entry which is preliminary data.</text>
</comment>
<evidence type="ECO:0000256" key="5">
    <source>
        <dbReference type="ARBA" id="ARBA00022692"/>
    </source>
</evidence>
<keyword evidence="11" id="KW-1185">Reference proteome</keyword>
<dbReference type="GO" id="GO:0030026">
    <property type="term" value="P:intracellular manganese ion homeostasis"/>
    <property type="evidence" value="ECO:0007669"/>
    <property type="project" value="InterPro"/>
</dbReference>
<feature type="transmembrane region" description="Helical" evidence="9">
    <location>
        <begin position="161"/>
        <end position="183"/>
    </location>
</feature>
<protein>
    <recommendedName>
        <fullName evidence="9">Vacuolar iron transporter</fullName>
    </recommendedName>
</protein>
<dbReference type="Pfam" id="PF01988">
    <property type="entry name" value="VIT1"/>
    <property type="match status" value="2"/>
</dbReference>
<organism evidence="10 11">
    <name type="scientific">Zingiber officinale</name>
    <name type="common">Ginger</name>
    <name type="synonym">Amomum zingiber</name>
    <dbReference type="NCBI Taxonomy" id="94328"/>
    <lineage>
        <taxon>Eukaryota</taxon>
        <taxon>Viridiplantae</taxon>
        <taxon>Streptophyta</taxon>
        <taxon>Embryophyta</taxon>
        <taxon>Tracheophyta</taxon>
        <taxon>Spermatophyta</taxon>
        <taxon>Magnoliopsida</taxon>
        <taxon>Liliopsida</taxon>
        <taxon>Zingiberales</taxon>
        <taxon>Zingiberaceae</taxon>
        <taxon>Zingiber</taxon>
    </lineage>
</organism>
<keyword evidence="7 9" id="KW-0472">Membrane</keyword>
<keyword evidence="3" id="KW-0408">Iron</keyword>
<keyword evidence="3" id="KW-0410">Iron transport</keyword>
<dbReference type="PANTHER" id="PTHR31851">
    <property type="entry name" value="FE(2+)/MN(2+) TRANSPORTER PCL1"/>
    <property type="match status" value="1"/>
</dbReference>
<evidence type="ECO:0000256" key="4">
    <source>
        <dbReference type="ARBA" id="ARBA00022554"/>
    </source>
</evidence>
<dbReference type="Proteomes" id="UP000734854">
    <property type="component" value="Unassembled WGS sequence"/>
</dbReference>
<keyword evidence="5 9" id="KW-0812">Transmembrane</keyword>
<dbReference type="InterPro" id="IPR008217">
    <property type="entry name" value="Ccc1_fam"/>
</dbReference>
<reference evidence="10 11" key="1">
    <citation type="submission" date="2020-08" db="EMBL/GenBank/DDBJ databases">
        <title>Plant Genome Project.</title>
        <authorList>
            <person name="Zhang R.-G."/>
        </authorList>
    </citation>
    <scope>NUCLEOTIDE SEQUENCE [LARGE SCALE GENOMIC DNA]</scope>
    <source>
        <tissue evidence="10">Rhizome</tissue>
    </source>
</reference>
<dbReference type="AlphaFoldDB" id="A0A8J5FYT9"/>
<dbReference type="GO" id="GO:0005774">
    <property type="term" value="C:vacuolar membrane"/>
    <property type="evidence" value="ECO:0007669"/>
    <property type="project" value="UniProtKB-SubCell"/>
</dbReference>
<gene>
    <name evidence="10" type="ORF">ZIOFF_045299</name>
</gene>
<proteinExistence type="inferred from homology"/>
<dbReference type="GO" id="GO:0005381">
    <property type="term" value="F:iron ion transmembrane transporter activity"/>
    <property type="evidence" value="ECO:0007669"/>
    <property type="project" value="UniProtKB-UniRule"/>
</dbReference>
<comment type="catalytic activity">
    <reaction evidence="8">
        <text>Fe(2+)(in) = Fe(2+)(out)</text>
        <dbReference type="Rhea" id="RHEA:28486"/>
        <dbReference type="ChEBI" id="CHEBI:29033"/>
    </reaction>
    <physiologicalReaction direction="left-to-right" evidence="8">
        <dbReference type="Rhea" id="RHEA:28487"/>
    </physiologicalReaction>
</comment>
<evidence type="ECO:0000256" key="6">
    <source>
        <dbReference type="ARBA" id="ARBA00022989"/>
    </source>
</evidence>
<sequence length="246" mass="24908">MATSSMAITDRYKKSTCCLLCSALTHMAAVNGDVKISVGGFEAERAVADHAMEENVEDLSQRAQWLRAAVLGANDGLVSTASLMMGVGAVKDDAKAMVLSGFAGMVGGACSMAIGEFVSVYSQVDIEVAAQKRREKQRAAAAGEEEEEEVRPGKLPSPLQAAAASALAFSVGAVVPLLAAGFIGNYKVRLGVVAAAASAALVGFGGAGAALGRAPVARSCTRVVAGGWAAMAVTFGLMKLVGGKPL</sequence>
<accession>A0A8J5FYT9</accession>
<evidence type="ECO:0000256" key="9">
    <source>
        <dbReference type="RuleBase" id="RU369115"/>
    </source>
</evidence>
<evidence type="ECO:0000256" key="2">
    <source>
        <dbReference type="ARBA" id="ARBA00007049"/>
    </source>
</evidence>
<dbReference type="GO" id="GO:0005384">
    <property type="term" value="F:manganese ion transmembrane transporter activity"/>
    <property type="evidence" value="ECO:0007669"/>
    <property type="project" value="InterPro"/>
</dbReference>
<dbReference type="EMBL" id="JACMSC010000012">
    <property type="protein sequence ID" value="KAG6497400.1"/>
    <property type="molecule type" value="Genomic_DNA"/>
</dbReference>
<feature type="transmembrane region" description="Helical" evidence="9">
    <location>
        <begin position="223"/>
        <end position="242"/>
    </location>
</feature>
<evidence type="ECO:0000256" key="1">
    <source>
        <dbReference type="ARBA" id="ARBA00004128"/>
    </source>
</evidence>
<feature type="transmembrane region" description="Helical" evidence="9">
    <location>
        <begin position="190"/>
        <end position="211"/>
    </location>
</feature>
<evidence type="ECO:0000256" key="8">
    <source>
        <dbReference type="ARBA" id="ARBA00044464"/>
    </source>
</evidence>